<feature type="signal peptide" evidence="1">
    <location>
        <begin position="1"/>
        <end position="17"/>
    </location>
</feature>
<proteinExistence type="predicted"/>
<gene>
    <name evidence="2" type="ORF">DPMN_049235</name>
</gene>
<reference evidence="2" key="1">
    <citation type="journal article" date="2019" name="bioRxiv">
        <title>The Genome of the Zebra Mussel, Dreissena polymorpha: A Resource for Invasive Species Research.</title>
        <authorList>
            <person name="McCartney M.A."/>
            <person name="Auch B."/>
            <person name="Kono T."/>
            <person name="Mallez S."/>
            <person name="Zhang Y."/>
            <person name="Obille A."/>
            <person name="Becker A."/>
            <person name="Abrahante J.E."/>
            <person name="Garbe J."/>
            <person name="Badalamenti J.P."/>
            <person name="Herman A."/>
            <person name="Mangelson H."/>
            <person name="Liachko I."/>
            <person name="Sullivan S."/>
            <person name="Sone E.D."/>
            <person name="Koren S."/>
            <person name="Silverstein K.A.T."/>
            <person name="Beckman K.B."/>
            <person name="Gohl D.M."/>
        </authorList>
    </citation>
    <scope>NUCLEOTIDE SEQUENCE</scope>
    <source>
        <strain evidence="2">Duluth1</strain>
        <tissue evidence="2">Whole animal</tissue>
    </source>
</reference>
<name>A0A9D4HKB3_DREPO</name>
<sequence length="132" mass="15000">MKFAFSVFAALIIGITGQHVCSVTLTADSDLRNTVFSLYLFTDGMIKFVHSLFYNVEQAFTCDIHTHGRLKPVLGFRPSKYIPVGDHMRLRQLAENPHQLEESWQIDGRITVTLGSCRIRSYISHNLINCIV</sequence>
<keyword evidence="1" id="KW-0732">Signal</keyword>
<dbReference type="EMBL" id="JAIWYP010000012">
    <property type="protein sequence ID" value="KAH3723447.1"/>
    <property type="molecule type" value="Genomic_DNA"/>
</dbReference>
<evidence type="ECO:0000313" key="2">
    <source>
        <dbReference type="EMBL" id="KAH3723447.1"/>
    </source>
</evidence>
<reference evidence="2" key="2">
    <citation type="submission" date="2020-11" db="EMBL/GenBank/DDBJ databases">
        <authorList>
            <person name="McCartney M.A."/>
            <person name="Auch B."/>
            <person name="Kono T."/>
            <person name="Mallez S."/>
            <person name="Becker A."/>
            <person name="Gohl D.M."/>
            <person name="Silverstein K.A.T."/>
            <person name="Koren S."/>
            <person name="Bechman K.B."/>
            <person name="Herman A."/>
            <person name="Abrahante J.E."/>
            <person name="Garbe J."/>
        </authorList>
    </citation>
    <scope>NUCLEOTIDE SEQUENCE</scope>
    <source>
        <strain evidence="2">Duluth1</strain>
        <tissue evidence="2">Whole animal</tissue>
    </source>
</reference>
<protein>
    <submittedName>
        <fullName evidence="2">Uncharacterized protein</fullName>
    </submittedName>
</protein>
<evidence type="ECO:0000313" key="3">
    <source>
        <dbReference type="Proteomes" id="UP000828390"/>
    </source>
</evidence>
<dbReference type="Proteomes" id="UP000828390">
    <property type="component" value="Unassembled WGS sequence"/>
</dbReference>
<organism evidence="2 3">
    <name type="scientific">Dreissena polymorpha</name>
    <name type="common">Zebra mussel</name>
    <name type="synonym">Mytilus polymorpha</name>
    <dbReference type="NCBI Taxonomy" id="45954"/>
    <lineage>
        <taxon>Eukaryota</taxon>
        <taxon>Metazoa</taxon>
        <taxon>Spiralia</taxon>
        <taxon>Lophotrochozoa</taxon>
        <taxon>Mollusca</taxon>
        <taxon>Bivalvia</taxon>
        <taxon>Autobranchia</taxon>
        <taxon>Heteroconchia</taxon>
        <taxon>Euheterodonta</taxon>
        <taxon>Imparidentia</taxon>
        <taxon>Neoheterodontei</taxon>
        <taxon>Myida</taxon>
        <taxon>Dreissenoidea</taxon>
        <taxon>Dreissenidae</taxon>
        <taxon>Dreissena</taxon>
    </lineage>
</organism>
<evidence type="ECO:0000256" key="1">
    <source>
        <dbReference type="SAM" id="SignalP"/>
    </source>
</evidence>
<comment type="caution">
    <text evidence="2">The sequence shown here is derived from an EMBL/GenBank/DDBJ whole genome shotgun (WGS) entry which is preliminary data.</text>
</comment>
<dbReference type="AlphaFoldDB" id="A0A9D4HKB3"/>
<feature type="chain" id="PRO_5038932022" evidence="1">
    <location>
        <begin position="18"/>
        <end position="132"/>
    </location>
</feature>
<keyword evidence="3" id="KW-1185">Reference proteome</keyword>
<accession>A0A9D4HKB3</accession>